<evidence type="ECO:0000256" key="1">
    <source>
        <dbReference type="SAM" id="MobiDB-lite"/>
    </source>
</evidence>
<dbReference type="OrthoDB" id="10552678at2759"/>
<feature type="region of interest" description="Disordered" evidence="1">
    <location>
        <begin position="77"/>
        <end position="101"/>
    </location>
</feature>
<keyword evidence="3" id="KW-1185">Reference proteome</keyword>
<reference evidence="2" key="2">
    <citation type="submission" date="2019-07" db="EMBL/GenBank/DDBJ databases">
        <authorList>
            <person name="Yang Y."/>
            <person name="Bocs S."/>
            <person name="Baudouin L."/>
        </authorList>
    </citation>
    <scope>NUCLEOTIDE SEQUENCE</scope>
    <source>
        <tissue evidence="2">Spear leaf of Hainan Tall coconut</tissue>
    </source>
</reference>
<dbReference type="AlphaFoldDB" id="A0A8K0IHB2"/>
<dbReference type="EMBL" id="CM017879">
    <property type="protein sequence ID" value="KAG1358612.1"/>
    <property type="molecule type" value="Genomic_DNA"/>
</dbReference>
<protein>
    <submittedName>
        <fullName evidence="2">Uncharacterized protein</fullName>
    </submittedName>
</protein>
<comment type="caution">
    <text evidence="2">The sequence shown here is derived from an EMBL/GenBank/DDBJ whole genome shotgun (WGS) entry which is preliminary data.</text>
</comment>
<organism evidence="2 3">
    <name type="scientific">Cocos nucifera</name>
    <name type="common">Coconut palm</name>
    <dbReference type="NCBI Taxonomy" id="13894"/>
    <lineage>
        <taxon>Eukaryota</taxon>
        <taxon>Viridiplantae</taxon>
        <taxon>Streptophyta</taxon>
        <taxon>Embryophyta</taxon>
        <taxon>Tracheophyta</taxon>
        <taxon>Spermatophyta</taxon>
        <taxon>Magnoliopsida</taxon>
        <taxon>Liliopsida</taxon>
        <taxon>Arecaceae</taxon>
        <taxon>Arecoideae</taxon>
        <taxon>Cocoseae</taxon>
        <taxon>Attaleinae</taxon>
        <taxon>Cocos</taxon>
    </lineage>
</organism>
<name>A0A8K0IHB2_COCNU</name>
<gene>
    <name evidence="2" type="ORF">COCNU_08G000580</name>
</gene>
<proteinExistence type="predicted"/>
<accession>A0A8K0IHB2</accession>
<sequence>MPREVAIKAVEGKVELIKAIAEEEKRKAITEAKFKGIEEYKASPEFKDEVTEGSSVAYVYGFNTCKARLHRLVPKLDLSHLNPGDSDHESGGYSPNEHQPD</sequence>
<evidence type="ECO:0000313" key="3">
    <source>
        <dbReference type="Proteomes" id="UP000797356"/>
    </source>
</evidence>
<dbReference type="Proteomes" id="UP000797356">
    <property type="component" value="Chromosome 8"/>
</dbReference>
<reference evidence="2" key="1">
    <citation type="journal article" date="2017" name="Gigascience">
        <title>The genome draft of coconut (Cocos nucifera).</title>
        <authorList>
            <person name="Xiao Y."/>
            <person name="Xu P."/>
            <person name="Fan H."/>
            <person name="Baudouin L."/>
            <person name="Xia W."/>
            <person name="Bocs S."/>
            <person name="Xu J."/>
            <person name="Li Q."/>
            <person name="Guo A."/>
            <person name="Zhou L."/>
            <person name="Li J."/>
            <person name="Wu Y."/>
            <person name="Ma Z."/>
            <person name="Armero A."/>
            <person name="Issali A.E."/>
            <person name="Liu N."/>
            <person name="Peng M."/>
            <person name="Yang Y."/>
        </authorList>
    </citation>
    <scope>NUCLEOTIDE SEQUENCE</scope>
    <source>
        <tissue evidence="2">Spear leaf of Hainan Tall coconut</tissue>
    </source>
</reference>
<evidence type="ECO:0000313" key="2">
    <source>
        <dbReference type="EMBL" id="KAG1358612.1"/>
    </source>
</evidence>